<dbReference type="Proteomes" id="UP000308489">
    <property type="component" value="Chromosome 1"/>
</dbReference>
<dbReference type="EMBL" id="LR590481">
    <property type="protein sequence ID" value="VTQ86851.1"/>
    <property type="molecule type" value="Genomic_DNA"/>
</dbReference>
<keyword evidence="2" id="KW-1185">Reference proteome</keyword>
<dbReference type="AlphaFoldDB" id="A0A4U9R863"/>
<evidence type="ECO:0000313" key="2">
    <source>
        <dbReference type="Proteomes" id="UP000308489"/>
    </source>
</evidence>
<reference evidence="1 2" key="1">
    <citation type="submission" date="2019-05" db="EMBL/GenBank/DDBJ databases">
        <authorList>
            <consortium name="Pathogen Informatics"/>
        </authorList>
    </citation>
    <scope>NUCLEOTIDE SEQUENCE [LARGE SCALE GENOMIC DNA]</scope>
    <source>
        <strain evidence="1 2">NCTC503</strain>
    </source>
</reference>
<accession>A0A4U9R863</accession>
<dbReference type="KEGG" id="hhw:NCTC503_00992"/>
<dbReference type="OrthoDB" id="1937418at2"/>
<dbReference type="RefSeq" id="WP_138209696.1">
    <property type="nucleotide sequence ID" value="NZ_CBCRUQ010000004.1"/>
</dbReference>
<name>A0A4U9R863_HATHI</name>
<gene>
    <name evidence="1" type="ORF">NCTC503_00992</name>
</gene>
<protein>
    <submittedName>
        <fullName evidence="1">Uncharacterized protein</fullName>
    </submittedName>
</protein>
<organism evidence="1 2">
    <name type="scientific">Hathewaya histolytica</name>
    <name type="common">Clostridium histolyticum</name>
    <dbReference type="NCBI Taxonomy" id="1498"/>
    <lineage>
        <taxon>Bacteria</taxon>
        <taxon>Bacillati</taxon>
        <taxon>Bacillota</taxon>
        <taxon>Clostridia</taxon>
        <taxon>Eubacteriales</taxon>
        <taxon>Clostridiaceae</taxon>
        <taxon>Hathewaya</taxon>
    </lineage>
</organism>
<evidence type="ECO:0000313" key="1">
    <source>
        <dbReference type="EMBL" id="VTQ86851.1"/>
    </source>
</evidence>
<proteinExistence type="predicted"/>
<sequence>MNKKERQAYLQELLNKELEELRVKCFPWKRRDFLLNKVAIEEDYKLDDETSGQYQTIENDKGMTHKITLNPILLTSILNYKWIGQYCLNKRYYKRRLQQTIRHELVHAFVREEWEKLTDIEGVYRDASPIFLATLKFLKGVSHHDACEDFTRKSELYLKVLDMSFENKKYEEFRLEMLKLILEYEKEIRDINVENKNSTKFEFSYRNSGLLGTWNTTTRITGREGKMDINTYNFQIGSRILPGDLKRLTHRKINNGNFELKQEEKYYCFNKDKVVKVWEKKNY</sequence>